<reference evidence="7" key="1">
    <citation type="submission" date="2022-07" db="EMBL/GenBank/DDBJ databases">
        <title>Complete genome of CX2.</title>
        <authorList>
            <person name="Cao G."/>
        </authorList>
    </citation>
    <scope>NUCLEOTIDE SEQUENCE</scope>
    <source>
        <strain evidence="7">CX2</strain>
        <plasmid evidence="7">pCXA</plasmid>
    </source>
</reference>
<proteinExistence type="inferred from homology"/>
<sequence length="409" mass="48380">MIRSEGFFMIRELRSKGWTIKAISDETGYDPKTIRKYLKMENAPTKVKRKKRKGKLEPYKDYINERIKEGTTNCEVLFDEIQKLGYEGKMTILREYVKPYRLQPKKQATVRFETPPGRQGQMDWSDVGTYEVDGEMRMVYAFSIILGYSRMRYIEFTTDMTLETLMKCHMNAFAFFNGVPQQILYDNMKTAVISHNPNGIKFNQKFEDFLAYYGITPKACKPRRAQTKGKIERSFGYMKQNFFKRRIGKTLEQLNRDVLEWLQNTANKKKNDTTKESPEKRFEVEQGFLAPGHLKPHYPVHRWETRQVSKDCFVSYQGRQYSVPFRFVGQHVRIRITLDHHLEVYANGEQIAQHPIASGNLKYQLNLEHYKGLETTQKGLPTRRLQPDIPEVERRSLQVYEQFERSDHE</sequence>
<dbReference type="InterPro" id="IPR012337">
    <property type="entry name" value="RNaseH-like_sf"/>
</dbReference>
<comment type="similarity">
    <text evidence="1">Belongs to the transposase IS21/IS408/IS1162 family.</text>
</comment>
<keyword evidence="7" id="KW-0614">Plasmid</keyword>
<geneLocation type="plasmid" evidence="7 8">
    <name>pCXA</name>
</geneLocation>
<evidence type="ECO:0000313" key="8">
    <source>
        <dbReference type="Proteomes" id="UP001060325"/>
    </source>
</evidence>
<dbReference type="NCBIfam" id="NF033546">
    <property type="entry name" value="transpos_IS21"/>
    <property type="match status" value="1"/>
</dbReference>
<keyword evidence="4" id="KW-0233">DNA recombination</keyword>
<feature type="domain" description="Integrase catalytic" evidence="6">
    <location>
        <begin position="111"/>
        <end position="286"/>
    </location>
</feature>
<dbReference type="SUPFAM" id="SSF53098">
    <property type="entry name" value="Ribonuclease H-like"/>
    <property type="match status" value="1"/>
</dbReference>
<evidence type="ECO:0000313" key="7">
    <source>
        <dbReference type="EMBL" id="UTT44604.1"/>
    </source>
</evidence>
<dbReference type="InterPro" id="IPR036397">
    <property type="entry name" value="RNaseH_sf"/>
</dbReference>
<keyword evidence="3" id="KW-0238">DNA-binding</keyword>
<dbReference type="Pfam" id="PF00665">
    <property type="entry name" value="rve"/>
    <property type="match status" value="1"/>
</dbReference>
<dbReference type="RefSeq" id="WP_255178785.1">
    <property type="nucleotide sequence ID" value="NZ_CP101463.1"/>
</dbReference>
<gene>
    <name evidence="7" type="primary">istA</name>
    <name evidence="7" type="ORF">NMQ00_16000</name>
</gene>
<name>A0ABY5FSL9_9BACL</name>
<evidence type="ECO:0000256" key="1">
    <source>
        <dbReference type="ARBA" id="ARBA00009277"/>
    </source>
</evidence>
<evidence type="ECO:0000256" key="4">
    <source>
        <dbReference type="ARBA" id="ARBA00023172"/>
    </source>
</evidence>
<keyword evidence="2" id="KW-0815">Transposition</keyword>
<dbReference type="InterPro" id="IPR054353">
    <property type="entry name" value="IstA-like_C"/>
</dbReference>
<evidence type="ECO:0000259" key="6">
    <source>
        <dbReference type="PROSITE" id="PS50994"/>
    </source>
</evidence>
<protein>
    <submittedName>
        <fullName evidence="7">IS21 family transposase</fullName>
    </submittedName>
</protein>
<organism evidence="7 8">
    <name type="scientific">Exiguobacterium aurantiacum</name>
    <dbReference type="NCBI Taxonomy" id="33987"/>
    <lineage>
        <taxon>Bacteria</taxon>
        <taxon>Bacillati</taxon>
        <taxon>Bacillota</taxon>
        <taxon>Bacilli</taxon>
        <taxon>Bacillales</taxon>
        <taxon>Bacillales Family XII. Incertae Sedis</taxon>
        <taxon>Exiguobacterium</taxon>
    </lineage>
</organism>
<dbReference type="SUPFAM" id="SSF109709">
    <property type="entry name" value="KorB DNA-binding domain-like"/>
    <property type="match status" value="1"/>
</dbReference>
<evidence type="ECO:0000259" key="5">
    <source>
        <dbReference type="PROSITE" id="PS50531"/>
    </source>
</evidence>
<dbReference type="Pfam" id="PF22483">
    <property type="entry name" value="Mu-transpos_C_2"/>
    <property type="match status" value="1"/>
</dbReference>
<feature type="domain" description="HTH IS21-type" evidence="5">
    <location>
        <begin position="5"/>
        <end position="67"/>
    </location>
</feature>
<keyword evidence="8" id="KW-1185">Reference proteome</keyword>
<dbReference type="PANTHER" id="PTHR35004:SF6">
    <property type="entry name" value="TRANSPOSASE"/>
    <property type="match status" value="1"/>
</dbReference>
<evidence type="ECO:0000256" key="2">
    <source>
        <dbReference type="ARBA" id="ARBA00022578"/>
    </source>
</evidence>
<dbReference type="PANTHER" id="PTHR35004">
    <property type="entry name" value="TRANSPOSASE RV3428C-RELATED"/>
    <property type="match status" value="1"/>
</dbReference>
<dbReference type="PROSITE" id="PS50994">
    <property type="entry name" value="INTEGRASE"/>
    <property type="match status" value="1"/>
</dbReference>
<evidence type="ECO:0000256" key="3">
    <source>
        <dbReference type="ARBA" id="ARBA00023125"/>
    </source>
</evidence>
<dbReference type="Gene3D" id="3.30.420.10">
    <property type="entry name" value="Ribonuclease H-like superfamily/Ribonuclease H"/>
    <property type="match status" value="1"/>
</dbReference>
<dbReference type="Proteomes" id="UP001060325">
    <property type="component" value="Plasmid pCXA"/>
</dbReference>
<dbReference type="InterPro" id="IPR001584">
    <property type="entry name" value="Integrase_cat-core"/>
</dbReference>
<dbReference type="EMBL" id="CP101463">
    <property type="protein sequence ID" value="UTT44604.1"/>
    <property type="molecule type" value="Genomic_DNA"/>
</dbReference>
<dbReference type="PROSITE" id="PS50531">
    <property type="entry name" value="HTH_IS21"/>
    <property type="match status" value="1"/>
</dbReference>
<dbReference type="InterPro" id="IPR017894">
    <property type="entry name" value="HTH_IS21_transposase_type"/>
</dbReference>
<accession>A0ABY5FSL9</accession>